<evidence type="ECO:0000259" key="14">
    <source>
        <dbReference type="PROSITE" id="PS50089"/>
    </source>
</evidence>
<dbReference type="InterPro" id="IPR001623">
    <property type="entry name" value="DnaJ_domain"/>
</dbReference>
<evidence type="ECO:0000256" key="11">
    <source>
        <dbReference type="SAM" id="Coils"/>
    </source>
</evidence>
<evidence type="ECO:0000256" key="1">
    <source>
        <dbReference type="ARBA" id="ARBA00001798"/>
    </source>
</evidence>
<feature type="coiled-coil region" evidence="11">
    <location>
        <begin position="803"/>
        <end position="845"/>
    </location>
</feature>
<organism evidence="16 17">
    <name type="scientific">Heterodera trifolii</name>
    <dbReference type="NCBI Taxonomy" id="157864"/>
    <lineage>
        <taxon>Eukaryota</taxon>
        <taxon>Metazoa</taxon>
        <taxon>Ecdysozoa</taxon>
        <taxon>Nematoda</taxon>
        <taxon>Chromadorea</taxon>
        <taxon>Rhabditida</taxon>
        <taxon>Tylenchina</taxon>
        <taxon>Tylenchomorpha</taxon>
        <taxon>Tylenchoidea</taxon>
        <taxon>Heteroderidae</taxon>
        <taxon>Heteroderinae</taxon>
        <taxon>Heterodera</taxon>
    </lineage>
</organism>
<dbReference type="FunFam" id="1.20.120.1750:FF:000002">
    <property type="entry name" value="RBR-type E3 ubiquitin transferase"/>
    <property type="match status" value="1"/>
</dbReference>
<dbReference type="Gene3D" id="3.30.40.10">
    <property type="entry name" value="Zinc/RING finger domain, C3HC4 (zinc finger)"/>
    <property type="match status" value="1"/>
</dbReference>
<evidence type="ECO:0000259" key="13">
    <source>
        <dbReference type="PROSITE" id="PS50076"/>
    </source>
</evidence>
<keyword evidence="17" id="KW-1185">Reference proteome</keyword>
<dbReference type="CDD" id="cd20360">
    <property type="entry name" value="Rcat_RBR_TRIAD1"/>
    <property type="match status" value="1"/>
</dbReference>
<dbReference type="GO" id="GO:0008270">
    <property type="term" value="F:zinc ion binding"/>
    <property type="evidence" value="ECO:0007669"/>
    <property type="project" value="UniProtKB-KW"/>
</dbReference>
<evidence type="ECO:0000313" key="17">
    <source>
        <dbReference type="Proteomes" id="UP001620626"/>
    </source>
</evidence>
<dbReference type="SMART" id="SM00271">
    <property type="entry name" value="DnaJ"/>
    <property type="match status" value="1"/>
</dbReference>
<evidence type="ECO:0000256" key="6">
    <source>
        <dbReference type="ARBA" id="ARBA00022737"/>
    </source>
</evidence>
<dbReference type="InterPro" id="IPR044066">
    <property type="entry name" value="TRIAD_supradom"/>
</dbReference>
<feature type="domain" description="RING-type" evidence="14">
    <location>
        <begin position="487"/>
        <end position="538"/>
    </location>
</feature>
<evidence type="ECO:0000256" key="5">
    <source>
        <dbReference type="ARBA" id="ARBA00022723"/>
    </source>
</evidence>
<comment type="caution">
    <text evidence="16">The sequence shown here is derived from an EMBL/GenBank/DDBJ whole genome shotgun (WGS) entry which is preliminary data.</text>
</comment>
<keyword evidence="11" id="KW-0175">Coiled coil</keyword>
<accession>A0ABD2L816</accession>
<evidence type="ECO:0000256" key="7">
    <source>
        <dbReference type="ARBA" id="ARBA00022771"/>
    </source>
</evidence>
<gene>
    <name evidence="16" type="ORF">niasHT_019591</name>
</gene>
<dbReference type="Pfam" id="PF19422">
    <property type="entry name" value="Ariadne"/>
    <property type="match status" value="1"/>
</dbReference>
<keyword evidence="5" id="KW-0479">Metal-binding</keyword>
<feature type="region of interest" description="Disordered" evidence="12">
    <location>
        <begin position="366"/>
        <end position="392"/>
    </location>
</feature>
<keyword evidence="7 10" id="KW-0863">Zinc-finger</keyword>
<dbReference type="InterPro" id="IPR036869">
    <property type="entry name" value="J_dom_sf"/>
</dbReference>
<name>A0ABD2L816_9BILA</name>
<dbReference type="NCBIfam" id="TIGR00714">
    <property type="entry name" value="hscB"/>
    <property type="match status" value="1"/>
</dbReference>
<keyword evidence="4" id="KW-0808">Transferase</keyword>
<dbReference type="EMBL" id="JBICBT010000507">
    <property type="protein sequence ID" value="KAL3111361.1"/>
    <property type="molecule type" value="Genomic_DNA"/>
</dbReference>
<keyword evidence="9" id="KW-0862">Zinc</keyword>
<evidence type="ECO:0000256" key="12">
    <source>
        <dbReference type="SAM" id="MobiDB-lite"/>
    </source>
</evidence>
<evidence type="ECO:0000256" key="9">
    <source>
        <dbReference type="ARBA" id="ARBA00022833"/>
    </source>
</evidence>
<keyword evidence="6" id="KW-0677">Repeat</keyword>
<dbReference type="AlphaFoldDB" id="A0ABD2L816"/>
<dbReference type="InterPro" id="IPR045840">
    <property type="entry name" value="Ariadne"/>
</dbReference>
<dbReference type="InterPro" id="IPR047556">
    <property type="entry name" value="Rcat_RBR_TRIAD1"/>
</dbReference>
<dbReference type="CDD" id="cd06257">
    <property type="entry name" value="DnaJ"/>
    <property type="match status" value="1"/>
</dbReference>
<feature type="domain" description="J" evidence="13">
    <location>
        <begin position="98"/>
        <end position="172"/>
    </location>
</feature>
<feature type="coiled-coil region" evidence="11">
    <location>
        <begin position="203"/>
        <end position="230"/>
    </location>
</feature>
<dbReference type="InterPro" id="IPR002867">
    <property type="entry name" value="IBR_dom"/>
</dbReference>
<dbReference type="SMART" id="SM00647">
    <property type="entry name" value="IBR"/>
    <property type="match status" value="2"/>
</dbReference>
<dbReference type="PANTHER" id="PTHR14021">
    <property type="entry name" value="IRON-SULFUR CLUSTER CO-CHAPERONE PROTEIN HSCB"/>
    <property type="match status" value="1"/>
</dbReference>
<comment type="catalytic activity">
    <reaction evidence="1">
        <text>[E2 ubiquitin-conjugating enzyme]-S-ubiquitinyl-L-cysteine + [acceptor protein]-L-lysine = [E2 ubiquitin-conjugating enzyme]-L-cysteine + [acceptor protein]-N(6)-ubiquitinyl-L-lysine.</text>
        <dbReference type="EC" id="2.3.2.31"/>
    </reaction>
</comment>
<sequence length="848" mass="96459">MYAKQQFVRIVAVITKGGNSLRSMRRIGSFYPSLSVNRPQRFSYVVRMSSDSNNVRHGVALLCWHCGGDSMAPSDNNAGAVLLCSRCGRLQPLPARIDFFSYFGLDDPAGATIGEAELKRRFRRMQSLVHPDKFAGRDENERALAEQHSAFLNNAYRTLREPFARAEYLLTLLDTLKNDDGASPGTASTSRAFADEFEGTVEDNAMAAEMMELMEDIERMEQNSAQIGQRLVDTDLEIYRLLRRANEQMVTRDLSEARQTLRRISYLRRSRRLLEAKRNGEHNDLIMSSSLDAASDSCPSELGCEEYDYYATDDTYDQGPTPGSILCDPEYVEYSCMDRAQVETLVLDKTVAELMAAIQLQSPSLNNNNNIMHNDSRPQKHGLTHHHHNSNNQQLLSPSLVRLLLHLNEWNVEKLCNGLSESGGLRQLLIENHLLADHRQNVPPPPLSTIITRSKSAAIATSSSFSSASSSSLALPIHQSTSSSPECSVCFEPNSAGDLLKLDCGHGFCRHCWLSHVETQLQNGVSTRITCMSSGCPVMCHREFVLKLITFGSTGAKKAAALSAKYENSLFRDFVSSHPNLRICTGAGCEVIIFCKTTKAHRVCCVSCGARFCFKCGKDYHAPASCEVVRKWRVKCEDDSETANYISAHTKDCPNCHSCIEKNGGCNHMQCSKCKHHFCWMCFRDWKTHGSEYYECSRYKENPQIAQEANNQKARRALERYLHYFERFENHHKSLKMEEELRARIKAKIEEKVRAHEGTWIDWQYLHDAATLLTKCRYTLQYTYPFAFYMEPSPQKELFEYQQAQLEKEIEELSWKVERAEHTDRAELENQMHVAELKRRTLLQDFFS</sequence>
<dbReference type="PROSITE" id="PS50089">
    <property type="entry name" value="ZF_RING_2"/>
    <property type="match status" value="1"/>
</dbReference>
<evidence type="ECO:0000256" key="10">
    <source>
        <dbReference type="PROSITE-ProRule" id="PRU00175"/>
    </source>
</evidence>
<dbReference type="EC" id="2.3.2.31" evidence="3"/>
<dbReference type="InterPro" id="IPR004640">
    <property type="entry name" value="HscB"/>
</dbReference>
<proteinExistence type="inferred from homology"/>
<reference evidence="16 17" key="1">
    <citation type="submission" date="2024-10" db="EMBL/GenBank/DDBJ databases">
        <authorList>
            <person name="Kim D."/>
        </authorList>
    </citation>
    <scope>NUCLEOTIDE SEQUENCE [LARGE SCALE GENOMIC DNA]</scope>
    <source>
        <strain evidence="16">BH-2024</strain>
    </source>
</reference>
<dbReference type="Pfam" id="PF22191">
    <property type="entry name" value="IBR_1"/>
    <property type="match status" value="1"/>
</dbReference>
<evidence type="ECO:0000313" key="16">
    <source>
        <dbReference type="EMBL" id="KAL3111361.1"/>
    </source>
</evidence>
<keyword evidence="8" id="KW-0833">Ubl conjugation pathway</keyword>
<dbReference type="PANTHER" id="PTHR14021:SF15">
    <property type="entry name" value="IRON-SULFUR CLUSTER CO-CHAPERONE PROTEIN HSCB"/>
    <property type="match status" value="1"/>
</dbReference>
<comment type="similarity">
    <text evidence="2">Belongs to the RBR family. Ariadne subfamily.</text>
</comment>
<protein>
    <recommendedName>
        <fullName evidence="3">RBR-type E3 ubiquitin transferase</fullName>
        <ecNumber evidence="3">2.3.2.31</ecNumber>
    </recommendedName>
</protein>
<evidence type="ECO:0000259" key="15">
    <source>
        <dbReference type="PROSITE" id="PS51873"/>
    </source>
</evidence>
<feature type="compositionally biased region" description="Basic residues" evidence="12">
    <location>
        <begin position="379"/>
        <end position="389"/>
    </location>
</feature>
<dbReference type="SUPFAM" id="SSF46565">
    <property type="entry name" value="Chaperone J-domain"/>
    <property type="match status" value="1"/>
</dbReference>
<dbReference type="Proteomes" id="UP001620626">
    <property type="component" value="Unassembled WGS sequence"/>
</dbReference>
<evidence type="ECO:0000256" key="2">
    <source>
        <dbReference type="ARBA" id="ARBA00005884"/>
    </source>
</evidence>
<dbReference type="Gene3D" id="1.10.287.110">
    <property type="entry name" value="DnaJ domain"/>
    <property type="match status" value="1"/>
</dbReference>
<dbReference type="PROSITE" id="PS50076">
    <property type="entry name" value="DNAJ_2"/>
    <property type="match status" value="1"/>
</dbReference>
<dbReference type="InterPro" id="IPR001841">
    <property type="entry name" value="Znf_RING"/>
</dbReference>
<dbReference type="PROSITE" id="PS51873">
    <property type="entry name" value="TRIAD"/>
    <property type="match status" value="1"/>
</dbReference>
<evidence type="ECO:0000256" key="3">
    <source>
        <dbReference type="ARBA" id="ARBA00012251"/>
    </source>
</evidence>
<dbReference type="Gene3D" id="1.20.120.1750">
    <property type="match status" value="1"/>
</dbReference>
<dbReference type="Pfam" id="PF01485">
    <property type="entry name" value="IBR"/>
    <property type="match status" value="1"/>
</dbReference>
<evidence type="ECO:0000256" key="4">
    <source>
        <dbReference type="ARBA" id="ARBA00022679"/>
    </source>
</evidence>
<dbReference type="FunFam" id="3.30.40.10:FF:000019">
    <property type="entry name" value="RBR-type E3 ubiquitin transferase"/>
    <property type="match status" value="1"/>
</dbReference>
<evidence type="ECO:0000256" key="8">
    <source>
        <dbReference type="ARBA" id="ARBA00022786"/>
    </source>
</evidence>
<dbReference type="SUPFAM" id="SSF57850">
    <property type="entry name" value="RING/U-box"/>
    <property type="match status" value="3"/>
</dbReference>
<dbReference type="CDD" id="cd16773">
    <property type="entry name" value="RING-HC_RBR_TRIAD1"/>
    <property type="match status" value="1"/>
</dbReference>
<feature type="domain" description="RING-type" evidence="15">
    <location>
        <begin position="483"/>
        <end position="700"/>
    </location>
</feature>
<dbReference type="GO" id="GO:0061630">
    <property type="term" value="F:ubiquitin protein ligase activity"/>
    <property type="evidence" value="ECO:0007669"/>
    <property type="project" value="UniProtKB-EC"/>
</dbReference>
<dbReference type="InterPro" id="IPR013083">
    <property type="entry name" value="Znf_RING/FYVE/PHD"/>
</dbReference>